<reference evidence="2 3" key="1">
    <citation type="journal article" date="2018" name="Biotechnol. Biofuels">
        <title>Integrative visual omics of the white-rot fungus Polyporus brumalis exposes the biotechnological potential of its oxidative enzymes for delignifying raw plant biomass.</title>
        <authorList>
            <person name="Miyauchi S."/>
            <person name="Rancon A."/>
            <person name="Drula E."/>
            <person name="Hage H."/>
            <person name="Chaduli D."/>
            <person name="Favel A."/>
            <person name="Grisel S."/>
            <person name="Henrissat B."/>
            <person name="Herpoel-Gimbert I."/>
            <person name="Ruiz-Duenas F.J."/>
            <person name="Chevret D."/>
            <person name="Hainaut M."/>
            <person name="Lin J."/>
            <person name="Wang M."/>
            <person name="Pangilinan J."/>
            <person name="Lipzen A."/>
            <person name="Lesage-Meessen L."/>
            <person name="Navarro D."/>
            <person name="Riley R."/>
            <person name="Grigoriev I.V."/>
            <person name="Zhou S."/>
            <person name="Raouche S."/>
            <person name="Rosso M.N."/>
        </authorList>
    </citation>
    <scope>NUCLEOTIDE SEQUENCE [LARGE SCALE GENOMIC DNA]</scope>
    <source>
        <strain evidence="2 3">BRFM 1820</strain>
    </source>
</reference>
<dbReference type="PANTHER" id="PTHR46579:SF1">
    <property type="entry name" value="F5_8 TYPE C DOMAIN-CONTAINING PROTEIN"/>
    <property type="match status" value="1"/>
</dbReference>
<name>A0A371CVR9_9APHY</name>
<organism evidence="2 3">
    <name type="scientific">Lentinus brumalis</name>
    <dbReference type="NCBI Taxonomy" id="2498619"/>
    <lineage>
        <taxon>Eukaryota</taxon>
        <taxon>Fungi</taxon>
        <taxon>Dikarya</taxon>
        <taxon>Basidiomycota</taxon>
        <taxon>Agaricomycotina</taxon>
        <taxon>Agaricomycetes</taxon>
        <taxon>Polyporales</taxon>
        <taxon>Polyporaceae</taxon>
        <taxon>Lentinus</taxon>
    </lineage>
</organism>
<dbReference type="STRING" id="139420.A0A371CVR9"/>
<keyword evidence="3" id="KW-1185">Reference proteome</keyword>
<evidence type="ECO:0000313" key="2">
    <source>
        <dbReference type="EMBL" id="RDX44360.1"/>
    </source>
</evidence>
<feature type="compositionally biased region" description="Acidic residues" evidence="1">
    <location>
        <begin position="27"/>
        <end position="38"/>
    </location>
</feature>
<dbReference type="InterPro" id="IPR004242">
    <property type="entry name" value="Transposase_21"/>
</dbReference>
<dbReference type="AlphaFoldDB" id="A0A371CVR9"/>
<evidence type="ECO:0000313" key="3">
    <source>
        <dbReference type="Proteomes" id="UP000256964"/>
    </source>
</evidence>
<feature type="compositionally biased region" description="Low complexity" evidence="1">
    <location>
        <begin position="105"/>
        <end position="127"/>
    </location>
</feature>
<dbReference type="OrthoDB" id="3248986at2759"/>
<protein>
    <submittedName>
        <fullName evidence="2">Uncharacterized protein</fullName>
    </submittedName>
</protein>
<feature type="region of interest" description="Disordered" evidence="1">
    <location>
        <begin position="1"/>
        <end position="72"/>
    </location>
</feature>
<sequence length="1017" mass="114655">MQHNAGVDHYADGASQGSAPVEHDGGGDEEDALEDDSGFFDALDGRAGSDLEDSKEEDHDDLEVRSYGSNFNFSRGPSPILFDVPAREPDSEENFWMGIQDDAPSRSPSPAASLRLPSPASRAATPATDEELPDADLVDDTLNVEMEDLFDEILDSGDIDHLDERDSHGRPRALSEHPLLRNAYIHVYIASTVHNATKEMTKLMLDGPAMANMARTIGTVQRRLGVDPDRFITYYFICNICWSGHHPRELYRFHSPACPQEGCDGQLFRLKKMTNGKSKRIPLRVLPTTPIIPTIQRMISRPGKLDEWNRWRQEGDGPGLLPPIEQVDWPGSNDPNLRMFDMMDGWGWSAIAAGLKRRRGGEWELEDVDVQGLNQRFVALPMGLVLQMNIDWFRVGKRGAYSVGAVYITVCNNPRAKRFLREETILYCVIPGPTEPTTAQLNHVLSPLVHELRKLYNGAVTRRDDPQLAHGYLNNNCSDLPAAHKVNGLRGHTSHDFMCDVCTMPFNSLVSPDCFDPTKFVHRNDWRFLKYAFRWREADEDGRTEIVENRGVEWSILNLLPGWLPMKKSPSDMMHGAYLAQFVFSTDLPKLVTGGSGKADQWRNLATVLVVGLYVAWQEGGQVPDKNAPLPKSTTKVAKKRERVEELLNKRHRAAVAAEGGLTDEEMAELASLHMDRNYRRHFETIMEWSTAIRIYGSQSITVEETMRAADAHARACQSWVRMFCHLVPYFHILMHLWMWILLLGPVYGWWTYPYGRANGYLSRIKHNGKTGTGEIESTLMRGWTKMLLIHELIMYLEDLGDAKTPEDEDAICKLREVLKGTQTEFARFPQKVPNLRKLNLYTRVFEYLQDLWRDTVTLIIDTATGIPGESFVATAIASYSHVRVSGIKYGASTSPRGRGCSYAYMDGRQAVRIDHLFRIVHPRQDPRLPSLETTCAVVCPFVADGDLPEMPWAPRASDLGIGTWHAHILGDHMVIDAKMLSGQFALAEVSHPMTDLWITISLCHNSQEPELVDNEG</sequence>
<gene>
    <name evidence="2" type="ORF">OH76DRAFT_1458045</name>
</gene>
<dbReference type="PANTHER" id="PTHR46579">
    <property type="entry name" value="F5/8 TYPE C DOMAIN-CONTAINING PROTEIN-RELATED"/>
    <property type="match status" value="1"/>
</dbReference>
<dbReference type="Proteomes" id="UP000256964">
    <property type="component" value="Unassembled WGS sequence"/>
</dbReference>
<accession>A0A371CVR9</accession>
<proteinExistence type="predicted"/>
<feature type="region of interest" description="Disordered" evidence="1">
    <location>
        <begin position="98"/>
        <end position="130"/>
    </location>
</feature>
<dbReference type="Pfam" id="PF02992">
    <property type="entry name" value="Transposase_21"/>
    <property type="match status" value="1"/>
</dbReference>
<dbReference type="EMBL" id="KZ857451">
    <property type="protein sequence ID" value="RDX44360.1"/>
    <property type="molecule type" value="Genomic_DNA"/>
</dbReference>
<feature type="compositionally biased region" description="Acidic residues" evidence="1">
    <location>
        <begin position="50"/>
        <end position="61"/>
    </location>
</feature>
<evidence type="ECO:0000256" key="1">
    <source>
        <dbReference type="SAM" id="MobiDB-lite"/>
    </source>
</evidence>